<gene>
    <name evidence="1" type="ORF">BLNAU_23116</name>
</gene>
<keyword evidence="2" id="KW-1185">Reference proteome</keyword>
<reference evidence="1 2" key="1">
    <citation type="journal article" date="2022" name="bioRxiv">
        <title>Genomics of Preaxostyla Flagellates Illuminates Evolutionary Transitions and the Path Towards Mitochondrial Loss.</title>
        <authorList>
            <person name="Novak L.V.F."/>
            <person name="Treitli S.C."/>
            <person name="Pyrih J."/>
            <person name="Halakuc P."/>
            <person name="Pipaliya S.V."/>
            <person name="Vacek V."/>
            <person name="Brzon O."/>
            <person name="Soukal P."/>
            <person name="Eme L."/>
            <person name="Dacks J.B."/>
            <person name="Karnkowska A."/>
            <person name="Elias M."/>
            <person name="Hampl V."/>
        </authorList>
    </citation>
    <scope>NUCLEOTIDE SEQUENCE [LARGE SCALE GENOMIC DNA]</scope>
    <source>
        <strain evidence="1">NAU3</strain>
        <tissue evidence="1">Gut</tissue>
    </source>
</reference>
<protein>
    <recommendedName>
        <fullName evidence="3">B30.2/SPRY domain-containing protein</fullName>
    </recommendedName>
</protein>
<evidence type="ECO:0000313" key="1">
    <source>
        <dbReference type="EMBL" id="KAK2941963.1"/>
    </source>
</evidence>
<evidence type="ECO:0000313" key="2">
    <source>
        <dbReference type="Proteomes" id="UP001281761"/>
    </source>
</evidence>
<proteinExistence type="predicted"/>
<name>A0ABQ9WR27_9EUKA</name>
<sequence>MGWINIISLSSDTMTSVRRSSFLSSLQSSIANETESKVSERSIHFPLQLIALPPLLFTDPADFVVDCTTFTLSACAITSEILIDASCILLGDPVTTGIVSVTLTILSLPAINYFTGRVYFGLLDSPTPVPDFGDHIGLNLKNSVALDSSTGRINSVTPSTRRVTGPPLTYSHLKEGACVRMEVDMDSTPRTVQFFMNGKAGRFFVSGLPPSVRIGFSVFVQGTSFRIDRITRLTQQTPIAQEMEEIKCTQTTKSDSSCLNSTVVSWRTVLVSEMDQLDLGLRNADGVIRRSFKTTTQQFLVSLLSSLIDVWVFIFDRSCSDFATCEHSLLIAVTEMT</sequence>
<evidence type="ECO:0008006" key="3">
    <source>
        <dbReference type="Google" id="ProtNLM"/>
    </source>
</evidence>
<accession>A0ABQ9WR27</accession>
<organism evidence="1 2">
    <name type="scientific">Blattamonas nauphoetae</name>
    <dbReference type="NCBI Taxonomy" id="2049346"/>
    <lineage>
        <taxon>Eukaryota</taxon>
        <taxon>Metamonada</taxon>
        <taxon>Preaxostyla</taxon>
        <taxon>Oxymonadida</taxon>
        <taxon>Blattamonas</taxon>
    </lineage>
</organism>
<dbReference type="Proteomes" id="UP001281761">
    <property type="component" value="Unassembled WGS sequence"/>
</dbReference>
<comment type="caution">
    <text evidence="1">The sequence shown here is derived from an EMBL/GenBank/DDBJ whole genome shotgun (WGS) entry which is preliminary data.</text>
</comment>
<dbReference type="EMBL" id="JARBJD010000446">
    <property type="protein sequence ID" value="KAK2941963.1"/>
    <property type="molecule type" value="Genomic_DNA"/>
</dbReference>